<reference evidence="5" key="1">
    <citation type="submission" date="2016-06" db="EMBL/GenBank/DDBJ databases">
        <authorList>
            <person name="Petersen J."/>
            <person name="Sayavedra L."/>
        </authorList>
    </citation>
    <scope>NUCLEOTIDE SEQUENCE [LARGE SCALE GENOMIC DNA]</scope>
    <source>
        <strain evidence="5">BazSymA</strain>
    </source>
</reference>
<dbReference type="Pfam" id="PF00753">
    <property type="entry name" value="Lactamase_B"/>
    <property type="match status" value="1"/>
</dbReference>
<dbReference type="Gene3D" id="3.60.15.10">
    <property type="entry name" value="Ribonuclease Z/Hydroxyacylglutathione hydrolase-like"/>
    <property type="match status" value="1"/>
</dbReference>
<dbReference type="PANTHER" id="PTHR42951">
    <property type="entry name" value="METALLO-BETA-LACTAMASE DOMAIN-CONTAINING"/>
    <property type="match status" value="1"/>
</dbReference>
<protein>
    <submittedName>
        <fullName evidence="4">Beta-lactamase domain-containing protein</fullName>
    </submittedName>
</protein>
<feature type="domain" description="Metallo-beta-lactamase" evidence="3">
    <location>
        <begin position="48"/>
        <end position="232"/>
    </location>
</feature>
<comment type="similarity">
    <text evidence="1">Belongs to the metallo-beta-lactamase superfamily. Class-B beta-lactamase family.</text>
</comment>
<dbReference type="SUPFAM" id="SSF56281">
    <property type="entry name" value="Metallo-hydrolase/oxidoreductase"/>
    <property type="match status" value="1"/>
</dbReference>
<dbReference type="OrthoDB" id="420651at2"/>
<evidence type="ECO:0000259" key="3">
    <source>
        <dbReference type="SMART" id="SM00849"/>
    </source>
</evidence>
<evidence type="ECO:0000256" key="1">
    <source>
        <dbReference type="ARBA" id="ARBA00005250"/>
    </source>
</evidence>
<dbReference type="InterPro" id="IPR050855">
    <property type="entry name" value="NDM-1-like"/>
</dbReference>
<dbReference type="SMART" id="SM00849">
    <property type="entry name" value="Lactamase_B"/>
    <property type="match status" value="1"/>
</dbReference>
<dbReference type="GO" id="GO:0017001">
    <property type="term" value="P:antibiotic catabolic process"/>
    <property type="evidence" value="ECO:0007669"/>
    <property type="project" value="UniProtKB-ARBA"/>
</dbReference>
<keyword evidence="2" id="KW-0732">Signal</keyword>
<accession>A0A1H6LEP1</accession>
<dbReference type="CDD" id="cd16282">
    <property type="entry name" value="metallo-hydrolase-like_MBL-fold"/>
    <property type="match status" value="1"/>
</dbReference>
<evidence type="ECO:0000256" key="2">
    <source>
        <dbReference type="SAM" id="SignalP"/>
    </source>
</evidence>
<dbReference type="InterPro" id="IPR001279">
    <property type="entry name" value="Metallo-B-lactamas"/>
</dbReference>
<dbReference type="Proteomes" id="UP000198988">
    <property type="component" value="Unassembled WGS sequence"/>
</dbReference>
<organism evidence="4 5">
    <name type="scientific">Bathymodiolus azoricus thioautotrophic gill symbiont</name>
    <dbReference type="NCBI Taxonomy" id="235205"/>
    <lineage>
        <taxon>Bacteria</taxon>
        <taxon>Pseudomonadati</taxon>
        <taxon>Pseudomonadota</taxon>
        <taxon>Gammaproteobacteria</taxon>
        <taxon>sulfur-oxidizing symbionts</taxon>
    </lineage>
</organism>
<name>A0A1H6LEP1_9GAMM</name>
<evidence type="ECO:0000313" key="4">
    <source>
        <dbReference type="EMBL" id="SEH86948.1"/>
    </source>
</evidence>
<dbReference type="PANTHER" id="PTHR42951:SF4">
    <property type="entry name" value="ACYL-COENZYME A THIOESTERASE MBLAC2"/>
    <property type="match status" value="1"/>
</dbReference>
<dbReference type="InterPro" id="IPR036866">
    <property type="entry name" value="RibonucZ/Hydroxyglut_hydro"/>
</dbReference>
<feature type="chain" id="PRO_5011777211" evidence="2">
    <location>
        <begin position="19"/>
        <end position="302"/>
    </location>
</feature>
<dbReference type="EMBL" id="CDSC02000277">
    <property type="protein sequence ID" value="SEH86948.1"/>
    <property type="molecule type" value="Genomic_DNA"/>
</dbReference>
<dbReference type="AlphaFoldDB" id="A0A1H6LEP1"/>
<gene>
    <name evidence="4" type="ORF">BAZSYMA_ACONTIG12665_3</name>
</gene>
<proteinExistence type="inferred from homology"/>
<feature type="signal peptide" evidence="2">
    <location>
        <begin position="1"/>
        <end position="18"/>
    </location>
</feature>
<evidence type="ECO:0000313" key="5">
    <source>
        <dbReference type="Proteomes" id="UP000198988"/>
    </source>
</evidence>
<sequence>MKIIIWLMLFGNAFTAQALMKVQQISPDVYALVGELSQRSQANLGNNSTHGVIVTDEGVILIDSGASYLGAKQIHQIIQKITDKPIKIVINTGGQDHRWLGNGYFKKLGAIIISSAEARKDQKIRVNSQISRLDRLIGDSLEGTTPVFADTVFKNSYNIELGNTKLALYYQGGAHTLGDIFVYMPSEKIMFSGDIVFNDRMLGIGPAKNFQSWMQVFEKMAKFDIKTLIPGHGRASTLETATHDTYEYLLFLKKEVAKILNRDGSLLEISNIDQSKFHYLKNYESISGKNAGWVFEQMEFDY</sequence>
<dbReference type="RefSeq" id="WP_090716457.1">
    <property type="nucleotide sequence ID" value="NZ_CDSC02000277.1"/>
</dbReference>